<evidence type="ECO:0000313" key="3">
    <source>
        <dbReference type="Proteomes" id="UP000594480"/>
    </source>
</evidence>
<organism evidence="2 3">
    <name type="scientific">Microbacterium schleiferi</name>
    <dbReference type="NCBI Taxonomy" id="69362"/>
    <lineage>
        <taxon>Bacteria</taxon>
        <taxon>Bacillati</taxon>
        <taxon>Actinomycetota</taxon>
        <taxon>Actinomycetes</taxon>
        <taxon>Micrococcales</taxon>
        <taxon>Microbacteriaceae</taxon>
        <taxon>Microbacterium</taxon>
    </lineage>
</organism>
<dbReference type="Proteomes" id="UP000594480">
    <property type="component" value="Chromosome"/>
</dbReference>
<protein>
    <submittedName>
        <fullName evidence="2">Uncharacterized protein</fullName>
    </submittedName>
</protein>
<sequence>MSGITDATVHRRRLGAVVLVVALAMSAPACASTAQPPTGELPDGVSVRLVQQRSDVAVHQAQVEITNGTDSPMSVDDLSVSDPRFATDAARVLHRTSLIAPGSTVGIRIQLPDPACGVPDDGSSTVEFAWRIDERAGLARTELPDALGFLPAMHARECVADALGEAAAVSFTGFEAGAGDRVGVLTLGIVPTGVGGATIHAIRQTNLLGFGAEGTGPDAALPLDVDLAAGDRAAREVAIALEPFRCDAHAVQEDKRGTIFTVDVTVAGGDGQIELAASPDMRAEILNAVAEYCGFGS</sequence>
<evidence type="ECO:0000256" key="1">
    <source>
        <dbReference type="SAM" id="SignalP"/>
    </source>
</evidence>
<name>A0A7S8MWS7_9MICO</name>
<keyword evidence="3" id="KW-1185">Reference proteome</keyword>
<keyword evidence="1" id="KW-0732">Signal</keyword>
<dbReference type="RefSeq" id="WP_195692451.1">
    <property type="nucleotide sequence ID" value="NZ_CP064760.1"/>
</dbReference>
<feature type="chain" id="PRO_5038513840" evidence="1">
    <location>
        <begin position="32"/>
        <end position="297"/>
    </location>
</feature>
<accession>A0A7S8MWS7</accession>
<dbReference type="KEGG" id="msf:IT882_14650"/>
<evidence type="ECO:0000313" key="2">
    <source>
        <dbReference type="EMBL" id="QPE04373.1"/>
    </source>
</evidence>
<reference evidence="2 3" key="1">
    <citation type="submission" date="2020-11" db="EMBL/GenBank/DDBJ databases">
        <title>Amino acid is mineralized and recycled by bacteria in oceanic microbiome.</title>
        <authorList>
            <person name="Zheng L.Y."/>
        </authorList>
    </citation>
    <scope>NUCLEOTIDE SEQUENCE [LARGE SCALE GENOMIC DNA]</scope>
    <source>
        <strain evidence="2 3">A32-1</strain>
    </source>
</reference>
<feature type="signal peptide" evidence="1">
    <location>
        <begin position="1"/>
        <end position="31"/>
    </location>
</feature>
<dbReference type="AlphaFoldDB" id="A0A7S8MWS7"/>
<gene>
    <name evidence="2" type="ORF">IT882_14650</name>
</gene>
<dbReference type="EMBL" id="CP064760">
    <property type="protein sequence ID" value="QPE04373.1"/>
    <property type="molecule type" value="Genomic_DNA"/>
</dbReference>
<proteinExistence type="predicted"/>